<sequence>MSFPGLVGGGADCGPSNAMSSLVKGLSRDRTLQQDRFAGSPHAGSSSTGFRTARPGPQQAGDQFSQEFLQAQQGSESHLFDFNDMGRELEGVHLQRSGPASGQPITAAPDWALDFMQQGHDQTAMHPPHLNHTQMHDFENAFMNAQQQRPAEGWQSDFATFEQTHRPALDHGLAPEQIEAFEKAFEDAKNVSEWESEFRMEHPQSWADEFAKQEGVSANSQADQDNKDALAKTAGMLLESVDTTGDERFKNSSFMNFMRRLRDQEVAIEGNKLVEQTTPATQTNAPEDWAASFHNNQGLSKGKERASDWSSEFEQQSQQNNGSTWATDFEKRIEQHIQRREAGNMWSTEFAAQQESGWAEEFSGAAVNANPVLGDQDWAQQFNASRNDVAQDWVNEFNSTNAADELEQAFQHQQDRQDQQASWVDSFRKNIAHLAQDPSDKEWDSLQKDWERNETTGLGYKASDPRYQSYAFEQNNPYMVADRPKLLDLASRGNLTEAILALEAAVQKDPMDAAAWHQLGLRQQENERETMAIAALSKAVEADPKELNAWLALAVSYTNENCRVDAYDALQSWVENSEQYQKVMKTIPAVHGRSATERHEYVTGLFLEAARSNPGENLDPDVQIALGVLFNVSEEYEKAVDCFRAALNLKPDDYMLWNKYGATLANSHNTSAAIEAYFNALNINPSYIRARYNLSIACINLGQHREAAEHLLSALSLQNAGDAARGVMVGSSAIGRQPDGGVGGMSQNIWETLKMAMYMLGRTDLAHRCETTRDLDAFREEFDF</sequence>
<evidence type="ECO:0008006" key="12">
    <source>
        <dbReference type="Google" id="ProtNLM"/>
    </source>
</evidence>
<dbReference type="InterPro" id="IPR011990">
    <property type="entry name" value="TPR-like_helical_dom_sf"/>
</dbReference>
<dbReference type="InterPro" id="IPR019734">
    <property type="entry name" value="TPR_rpt"/>
</dbReference>
<protein>
    <recommendedName>
        <fullName evidence="12">Peroxisomal targeting signal receptor</fullName>
    </recommendedName>
</protein>
<evidence type="ECO:0000256" key="5">
    <source>
        <dbReference type="ARBA" id="ARBA00022737"/>
    </source>
</evidence>
<keyword evidence="5" id="KW-0677">Repeat</keyword>
<keyword evidence="6 8" id="KW-0802">TPR repeat</keyword>
<dbReference type="GO" id="GO:0005052">
    <property type="term" value="F:peroxisome matrix targeting signal-1 binding"/>
    <property type="evidence" value="ECO:0007669"/>
    <property type="project" value="TreeGrafter"/>
</dbReference>
<evidence type="ECO:0000256" key="2">
    <source>
        <dbReference type="ARBA" id="ARBA00004496"/>
    </source>
</evidence>
<comment type="similarity">
    <text evidence="3">Belongs to the peroxisomal targeting signal receptor family.</text>
</comment>
<feature type="repeat" description="TPR" evidence="8">
    <location>
        <begin position="620"/>
        <end position="653"/>
    </location>
</feature>
<comment type="caution">
    <text evidence="10">The sequence shown here is derived from an EMBL/GenBank/DDBJ whole genome shotgun (WGS) entry which is preliminary data.</text>
</comment>
<evidence type="ECO:0000256" key="7">
    <source>
        <dbReference type="ARBA" id="ARBA00023140"/>
    </source>
</evidence>
<dbReference type="Proteomes" id="UP000780801">
    <property type="component" value="Unassembled WGS sequence"/>
</dbReference>
<reference evidence="10" key="1">
    <citation type="journal article" date="2020" name="Fungal Divers.">
        <title>Resolving the Mortierellaceae phylogeny through synthesis of multi-gene phylogenetics and phylogenomics.</title>
        <authorList>
            <person name="Vandepol N."/>
            <person name="Liber J."/>
            <person name="Desiro A."/>
            <person name="Na H."/>
            <person name="Kennedy M."/>
            <person name="Barry K."/>
            <person name="Grigoriev I.V."/>
            <person name="Miller A.N."/>
            <person name="O'Donnell K."/>
            <person name="Stajich J.E."/>
            <person name="Bonito G."/>
        </authorList>
    </citation>
    <scope>NUCLEOTIDE SEQUENCE</scope>
    <source>
        <strain evidence="10">KOD1015</strain>
    </source>
</reference>
<feature type="compositionally biased region" description="Low complexity" evidence="9">
    <location>
        <begin position="310"/>
        <end position="323"/>
    </location>
</feature>
<evidence type="ECO:0000256" key="1">
    <source>
        <dbReference type="ARBA" id="ARBA00004275"/>
    </source>
</evidence>
<dbReference type="GO" id="GO:0016560">
    <property type="term" value="P:protein import into peroxisome matrix, docking"/>
    <property type="evidence" value="ECO:0007669"/>
    <property type="project" value="TreeGrafter"/>
</dbReference>
<dbReference type="OrthoDB" id="10006023at2759"/>
<proteinExistence type="inferred from homology"/>
<name>A0A9P6KG04_9FUNG</name>
<evidence type="ECO:0000256" key="3">
    <source>
        <dbReference type="ARBA" id="ARBA00005348"/>
    </source>
</evidence>
<dbReference type="Gene3D" id="1.25.40.10">
    <property type="entry name" value="Tetratricopeptide repeat domain"/>
    <property type="match status" value="1"/>
</dbReference>
<accession>A0A9P6KG04</accession>
<dbReference type="Pfam" id="PF13432">
    <property type="entry name" value="TPR_16"/>
    <property type="match status" value="1"/>
</dbReference>
<evidence type="ECO:0000256" key="8">
    <source>
        <dbReference type="PROSITE-ProRule" id="PRU00339"/>
    </source>
</evidence>
<evidence type="ECO:0000256" key="9">
    <source>
        <dbReference type="SAM" id="MobiDB-lite"/>
    </source>
</evidence>
<evidence type="ECO:0000313" key="11">
    <source>
        <dbReference type="Proteomes" id="UP000780801"/>
    </source>
</evidence>
<feature type="repeat" description="TPR" evidence="8">
    <location>
        <begin position="654"/>
        <end position="687"/>
    </location>
</feature>
<dbReference type="PANTHER" id="PTHR10130:SF0">
    <property type="entry name" value="GH08708P"/>
    <property type="match status" value="1"/>
</dbReference>
<dbReference type="PANTHER" id="PTHR10130">
    <property type="entry name" value="PEROXISOMAL TARGETING SIGNAL 1 RECEPTOR PEX5"/>
    <property type="match status" value="1"/>
</dbReference>
<gene>
    <name evidence="10" type="ORF">BGW38_009302</name>
</gene>
<dbReference type="GO" id="GO:0005778">
    <property type="term" value="C:peroxisomal membrane"/>
    <property type="evidence" value="ECO:0007669"/>
    <property type="project" value="TreeGrafter"/>
</dbReference>
<keyword evidence="4" id="KW-0963">Cytoplasm</keyword>
<dbReference type="EMBL" id="JAABOA010000678">
    <property type="protein sequence ID" value="KAF9583508.1"/>
    <property type="molecule type" value="Genomic_DNA"/>
</dbReference>
<organism evidence="10 11">
    <name type="scientific">Lunasporangiospora selenospora</name>
    <dbReference type="NCBI Taxonomy" id="979761"/>
    <lineage>
        <taxon>Eukaryota</taxon>
        <taxon>Fungi</taxon>
        <taxon>Fungi incertae sedis</taxon>
        <taxon>Mucoromycota</taxon>
        <taxon>Mortierellomycotina</taxon>
        <taxon>Mortierellomycetes</taxon>
        <taxon>Mortierellales</taxon>
        <taxon>Mortierellaceae</taxon>
        <taxon>Lunasporangiospora</taxon>
    </lineage>
</organism>
<evidence type="ECO:0000313" key="10">
    <source>
        <dbReference type="EMBL" id="KAF9583508.1"/>
    </source>
</evidence>
<dbReference type="AlphaFoldDB" id="A0A9P6KG04"/>
<feature type="region of interest" description="Disordered" evidence="9">
    <location>
        <begin position="1"/>
        <end position="61"/>
    </location>
</feature>
<keyword evidence="11" id="KW-1185">Reference proteome</keyword>
<evidence type="ECO:0000256" key="6">
    <source>
        <dbReference type="ARBA" id="ARBA00022803"/>
    </source>
</evidence>
<evidence type="ECO:0000256" key="4">
    <source>
        <dbReference type="ARBA" id="ARBA00022490"/>
    </source>
</evidence>
<dbReference type="SMART" id="SM00028">
    <property type="entry name" value="TPR"/>
    <property type="match status" value="4"/>
</dbReference>
<comment type="subcellular location">
    <subcellularLocation>
        <location evidence="2">Cytoplasm</location>
    </subcellularLocation>
    <subcellularLocation>
        <location evidence="1">Peroxisome</location>
    </subcellularLocation>
</comment>
<feature type="compositionally biased region" description="Polar residues" evidence="9">
    <location>
        <begin position="274"/>
        <end position="285"/>
    </location>
</feature>
<dbReference type="SUPFAM" id="SSF48452">
    <property type="entry name" value="TPR-like"/>
    <property type="match status" value="1"/>
</dbReference>
<feature type="compositionally biased region" description="Gly residues" evidence="9">
    <location>
        <begin position="1"/>
        <end position="12"/>
    </location>
</feature>
<dbReference type="GO" id="GO:0005829">
    <property type="term" value="C:cytosol"/>
    <property type="evidence" value="ECO:0007669"/>
    <property type="project" value="TreeGrafter"/>
</dbReference>
<feature type="region of interest" description="Disordered" evidence="9">
    <location>
        <begin position="273"/>
        <end position="326"/>
    </location>
</feature>
<dbReference type="PROSITE" id="PS50005">
    <property type="entry name" value="TPR"/>
    <property type="match status" value="3"/>
</dbReference>
<dbReference type="InterPro" id="IPR024111">
    <property type="entry name" value="PEX5/PEX5L"/>
</dbReference>
<keyword evidence="7" id="KW-0576">Peroxisome</keyword>
<dbReference type="Pfam" id="PF13181">
    <property type="entry name" value="TPR_8"/>
    <property type="match status" value="1"/>
</dbReference>
<feature type="repeat" description="TPR" evidence="8">
    <location>
        <begin position="513"/>
        <end position="546"/>
    </location>
</feature>